<evidence type="ECO:0000256" key="6">
    <source>
        <dbReference type="ARBA" id="ARBA00022989"/>
    </source>
</evidence>
<keyword evidence="8 10" id="KW-0496">Mitochondrion</keyword>
<dbReference type="InterPro" id="IPR013288">
    <property type="entry name" value="Cyt_c_oxidase_su4"/>
</dbReference>
<evidence type="ECO:0000256" key="3">
    <source>
        <dbReference type="ARBA" id="ARBA00022692"/>
    </source>
</evidence>
<dbReference type="OrthoDB" id="186013at2759"/>
<keyword evidence="9 10" id="KW-0472">Membrane</keyword>
<dbReference type="InterPro" id="IPR004203">
    <property type="entry name" value="Cyt_c_oxidase_su4_fam"/>
</dbReference>
<reference evidence="11" key="1">
    <citation type="submission" date="2010-03" db="EMBL/GenBank/DDBJ databases">
        <title>Atlantic Lepeophtheirus salmonis ESTs and full-length cDNAs.</title>
        <authorList>
            <person name="Yasuike M."/>
            <person name="von Schalburg K."/>
            <person name="Cooper G."/>
            <person name="Leong J."/>
            <person name="Nilsen F."/>
            <person name="Jones S.R.M."/>
            <person name="Koop B.F."/>
        </authorList>
    </citation>
    <scope>NUCLEOTIDE SEQUENCE</scope>
    <source>
        <strain evidence="11">Atlantic form</strain>
        <tissue evidence="11">Mixed tissue</tissue>
    </source>
</reference>
<evidence type="ECO:0000256" key="4">
    <source>
        <dbReference type="ARBA" id="ARBA00022792"/>
    </source>
</evidence>
<comment type="subcellular location">
    <subcellularLocation>
        <location evidence="1 10">Mitochondrion inner membrane</location>
        <topology evidence="1 10">Single-pass membrane protein</topology>
    </subcellularLocation>
</comment>
<dbReference type="EMBL" id="BT121461">
    <property type="protein sequence ID" value="ADD38391.1"/>
    <property type="molecule type" value="mRNA"/>
</dbReference>
<dbReference type="Pfam" id="PF02936">
    <property type="entry name" value="COX4"/>
    <property type="match status" value="1"/>
</dbReference>
<name>D3PIK5_LEPSM</name>
<dbReference type="PANTHER" id="PTHR10707">
    <property type="entry name" value="CYTOCHROME C OXIDASE SUBUNIT IV"/>
    <property type="match status" value="1"/>
</dbReference>
<dbReference type="AlphaFoldDB" id="D3PIK5"/>
<dbReference type="EMBL" id="HACA01000469">
    <property type="protein sequence ID" value="CDW17830.1"/>
    <property type="molecule type" value="Transcribed_RNA"/>
</dbReference>
<gene>
    <name evidence="11" type="primary">COX42</name>
</gene>
<comment type="function">
    <text evidence="10">Component of the cytochrome c oxidase, the last enzyme in the mitochondrial electron transport chain which drives oxidative phosphorylation.</text>
</comment>
<keyword evidence="6 10" id="KW-1133">Transmembrane helix</keyword>
<organism evidence="11">
    <name type="scientific">Lepeophtheirus salmonis</name>
    <name type="common">Salmon louse</name>
    <name type="synonym">Caligus salmonis</name>
    <dbReference type="NCBI Taxonomy" id="72036"/>
    <lineage>
        <taxon>Eukaryota</taxon>
        <taxon>Metazoa</taxon>
        <taxon>Ecdysozoa</taxon>
        <taxon>Arthropoda</taxon>
        <taxon>Crustacea</taxon>
        <taxon>Multicrustacea</taxon>
        <taxon>Hexanauplia</taxon>
        <taxon>Copepoda</taxon>
        <taxon>Siphonostomatoida</taxon>
        <taxon>Caligidae</taxon>
        <taxon>Lepeophtheirus</taxon>
    </lineage>
</organism>
<dbReference type="UniPathway" id="UPA00705"/>
<reference evidence="12" key="2">
    <citation type="submission" date="2014-05" db="EMBL/GenBank/DDBJ databases">
        <authorList>
            <person name="Chronopoulou M."/>
        </authorList>
    </citation>
    <scope>NUCLEOTIDE SEQUENCE</scope>
    <source>
        <tissue evidence="12">Whole organism</tissue>
    </source>
</reference>
<dbReference type="PANTHER" id="PTHR10707:SF10">
    <property type="entry name" value="CYTOCHROME C OXIDASE SUBUNIT 4"/>
    <property type="match status" value="1"/>
</dbReference>
<comment type="similarity">
    <text evidence="2 10">Belongs to the cytochrome c oxidase IV family.</text>
</comment>
<keyword evidence="5" id="KW-0809">Transit peptide</keyword>
<evidence type="ECO:0000256" key="5">
    <source>
        <dbReference type="ARBA" id="ARBA00022946"/>
    </source>
</evidence>
<keyword evidence="3 10" id="KW-0812">Transmembrane</keyword>
<evidence type="ECO:0000256" key="8">
    <source>
        <dbReference type="ARBA" id="ARBA00023128"/>
    </source>
</evidence>
<protein>
    <recommendedName>
        <fullName evidence="10">Cytochrome c oxidase subunit 4</fullName>
    </recommendedName>
</protein>
<dbReference type="Gene3D" id="1.10.442.10">
    <property type="entry name" value="Cytochrome c oxidase subunit IV"/>
    <property type="match status" value="1"/>
</dbReference>
<keyword evidence="7" id="KW-0560">Oxidoreductase</keyword>
<comment type="subunit">
    <text evidence="10">Component of the cytochrome c oxidase (complex IV, CIV), a multisubunit enzyme composed of 14 subunits.</text>
</comment>
<accession>D3PIK5</accession>
<dbReference type="CDD" id="cd00922">
    <property type="entry name" value="Cyt_c_Oxidase_IV"/>
    <property type="match status" value="1"/>
</dbReference>
<dbReference type="PRINTS" id="PR01873">
    <property type="entry name" value="CYTCOXIDASE4"/>
</dbReference>
<evidence type="ECO:0000313" key="11">
    <source>
        <dbReference type="EMBL" id="ADD38391.1"/>
    </source>
</evidence>
<dbReference type="InterPro" id="IPR036639">
    <property type="entry name" value="Cyt_c_oxidase_su4_sf"/>
</dbReference>
<evidence type="ECO:0000313" key="12">
    <source>
        <dbReference type="EMBL" id="CDW17830.1"/>
    </source>
</evidence>
<proteinExistence type="evidence at transcript level"/>
<evidence type="ECO:0000256" key="9">
    <source>
        <dbReference type="ARBA" id="ARBA00023136"/>
    </source>
</evidence>
<evidence type="ECO:0000256" key="10">
    <source>
        <dbReference type="RuleBase" id="RU367145"/>
    </source>
</evidence>
<sequence length="193" mass="22292">MALRRSLGAQKAWLNVIQRRYMSAGGAASMITRDNTAHLPIQCDIGNREIVGYGMAGEQMYMDYIIAPYPAIRFKEDTPEILALRKKEKGDWNQLSIKEKKELYRASFCQTLAELQAPDGEWKEVTGLVFIFISIAIWMYIGASMFFFDELPHTITDPEHMKSQMEKMIANRVNPVTGFTSDYDYEKNEWKKK</sequence>
<dbReference type="FunFam" id="1.10.442.10:FF:000001">
    <property type="entry name" value="Cytochrome c oxidase subunit 4 isoform 1"/>
    <property type="match status" value="1"/>
</dbReference>
<comment type="pathway">
    <text evidence="10">Energy metabolism; oxidative phosphorylation.</text>
</comment>
<dbReference type="SUPFAM" id="SSF81406">
    <property type="entry name" value="Mitochondrial cytochrome c oxidase subunit IV"/>
    <property type="match status" value="1"/>
</dbReference>
<keyword evidence="4 10" id="KW-0999">Mitochondrion inner membrane</keyword>
<evidence type="ECO:0000256" key="2">
    <source>
        <dbReference type="ARBA" id="ARBA00008135"/>
    </source>
</evidence>
<dbReference type="GO" id="GO:0005743">
    <property type="term" value="C:mitochondrial inner membrane"/>
    <property type="evidence" value="ECO:0007669"/>
    <property type="project" value="UniProtKB-SubCell"/>
</dbReference>
<feature type="transmembrane region" description="Helical" evidence="10">
    <location>
        <begin position="125"/>
        <end position="148"/>
    </location>
</feature>
<dbReference type="GO" id="GO:0016491">
    <property type="term" value="F:oxidoreductase activity"/>
    <property type="evidence" value="ECO:0007669"/>
    <property type="project" value="UniProtKB-KW"/>
</dbReference>
<dbReference type="GO" id="GO:0045277">
    <property type="term" value="C:respiratory chain complex IV"/>
    <property type="evidence" value="ECO:0007669"/>
    <property type="project" value="InterPro"/>
</dbReference>
<evidence type="ECO:0000256" key="7">
    <source>
        <dbReference type="ARBA" id="ARBA00023002"/>
    </source>
</evidence>
<dbReference type="GO" id="GO:0006123">
    <property type="term" value="P:mitochondrial electron transport, cytochrome c to oxygen"/>
    <property type="evidence" value="ECO:0007669"/>
    <property type="project" value="InterPro"/>
</dbReference>
<evidence type="ECO:0000256" key="1">
    <source>
        <dbReference type="ARBA" id="ARBA00004434"/>
    </source>
</evidence>